<proteinExistence type="predicted"/>
<dbReference type="OrthoDB" id="1650379at2"/>
<dbReference type="InterPro" id="IPR009370">
    <property type="entry name" value="YutD-like"/>
</dbReference>
<dbReference type="Pfam" id="PF06265">
    <property type="entry name" value="YutD-like"/>
    <property type="match status" value="1"/>
</dbReference>
<evidence type="ECO:0008006" key="4">
    <source>
        <dbReference type="Google" id="ProtNLM"/>
    </source>
</evidence>
<name>I7L921_9LACO</name>
<keyword evidence="3" id="KW-1185">Reference proteome</keyword>
<dbReference type="GeneID" id="82846376"/>
<dbReference type="Gene3D" id="3.50.4.20">
    <property type="match status" value="1"/>
</dbReference>
<dbReference type="eggNOG" id="COG4470">
    <property type="taxonomic scope" value="Bacteria"/>
</dbReference>
<dbReference type="PATRIC" id="fig|1423758.3.peg.1482"/>
<dbReference type="EMBL" id="CAKE01000002">
    <property type="protein sequence ID" value="CCI81099.1"/>
    <property type="molecule type" value="Genomic_DNA"/>
</dbReference>
<feature type="region of interest" description="Disordered" evidence="1">
    <location>
        <begin position="154"/>
        <end position="182"/>
    </location>
</feature>
<sequence length="182" mass="21553">MKDKQKEKNEKEQVVIRHPLAHVVLGENVLLIDGRKYEILANVRNGLDLELLRQKYDPFLNQYDYIVGDVSSDHLRLKGFYDENEHVSIDKKATTINDYLEEYCNPGSAYFVIHLFGDNPVKRIVLGRKNKRKRSRFNKKQNFTERRVRKTKIKSNRSVAIKSRHKGHKNKSFVIKKRKDKM</sequence>
<gene>
    <name evidence="2" type="ORF">BN55_05960</name>
</gene>
<accession>I7L921</accession>
<dbReference type="InterPro" id="IPR038141">
    <property type="entry name" value="YutD-like_sf"/>
</dbReference>
<evidence type="ECO:0000313" key="2">
    <source>
        <dbReference type="EMBL" id="CCI81099.1"/>
    </source>
</evidence>
<evidence type="ECO:0000313" key="3">
    <source>
        <dbReference type="Proteomes" id="UP000009320"/>
    </source>
</evidence>
<evidence type="ECO:0000256" key="1">
    <source>
        <dbReference type="SAM" id="MobiDB-lite"/>
    </source>
</evidence>
<comment type="caution">
    <text evidence="2">The sequence shown here is derived from an EMBL/GenBank/DDBJ whole genome shotgun (WGS) entry which is preliminary data.</text>
</comment>
<feature type="compositionally biased region" description="Basic residues" evidence="1">
    <location>
        <begin position="162"/>
        <end position="182"/>
    </location>
</feature>
<dbReference type="Proteomes" id="UP000009320">
    <property type="component" value="Unassembled WGS sequence"/>
</dbReference>
<dbReference type="STRING" id="1423758.FC41_GL001466"/>
<organism evidence="2 3">
    <name type="scientific">Lactobacillus hominis DSM 23910 = CRBIP 24.179</name>
    <dbReference type="NCBI Taxonomy" id="1423758"/>
    <lineage>
        <taxon>Bacteria</taxon>
        <taxon>Bacillati</taxon>
        <taxon>Bacillota</taxon>
        <taxon>Bacilli</taxon>
        <taxon>Lactobacillales</taxon>
        <taxon>Lactobacillaceae</taxon>
        <taxon>Lactobacillus</taxon>
    </lineage>
</organism>
<protein>
    <recommendedName>
        <fullName evidence="4">Transcriptional regulator</fullName>
    </recommendedName>
</protein>
<dbReference type="AlphaFoldDB" id="I7L921"/>
<reference evidence="2 3" key="1">
    <citation type="submission" date="2012-06" db="EMBL/GenBank/DDBJ databases">
        <title>Draft Genome Sequence of Lactobacillus hominis Strain CRBIP 24.179T, isolated from human intestine.</title>
        <authorList>
            <person name="Cousin S."/>
            <person name="Ma L."/>
            <person name="Bizet C."/>
            <person name="Loux V."/>
            <person name="Bouchier C."/>
            <person name="Clermont D."/>
            <person name="Creno S."/>
        </authorList>
    </citation>
    <scope>NUCLEOTIDE SEQUENCE [LARGE SCALE GENOMIC DNA]</scope>
    <source>
        <strain evidence="3">CRBIP 24.179T</strain>
    </source>
</reference>
<dbReference type="RefSeq" id="WP_008469727.1">
    <property type="nucleotide sequence ID" value="NZ_AYZP01000003.1"/>
</dbReference>